<comment type="subcellular location">
    <subcellularLocation>
        <location evidence="1">Cell membrane</location>
        <topology evidence="1">Multi-pass membrane protein</topology>
    </subcellularLocation>
</comment>
<comment type="function">
    <text evidence="1">Catalyzes the sodium-dependent transport of glutamate.</text>
</comment>
<feature type="transmembrane region" description="Helical" evidence="1">
    <location>
        <begin position="266"/>
        <end position="288"/>
    </location>
</feature>
<proteinExistence type="inferred from homology"/>
<gene>
    <name evidence="3" type="primary">gltS</name>
    <name evidence="3" type="ORF">CQ405_01675</name>
</gene>
<keyword evidence="1" id="KW-0472">Membrane</keyword>
<name>A0A2P8R474_9BACT</name>
<reference evidence="4" key="1">
    <citation type="submission" date="2017-10" db="EMBL/GenBank/DDBJ databases">
        <title>Campylobacter species from seals.</title>
        <authorList>
            <person name="Gilbert M.J."/>
            <person name="Zomer A.L."/>
            <person name="Timmerman A.J."/>
            <person name="Duim B."/>
            <person name="Wagenaar J.A."/>
        </authorList>
    </citation>
    <scope>NUCLEOTIDE SEQUENCE [LARGE SCALE GENOMIC DNA]</scope>
    <source>
        <strain evidence="4">17S00004-5</strain>
    </source>
</reference>
<dbReference type="GO" id="GO:0005886">
    <property type="term" value="C:plasma membrane"/>
    <property type="evidence" value="ECO:0007669"/>
    <property type="project" value="UniProtKB-SubCell"/>
</dbReference>
<keyword evidence="1" id="KW-0406">Ion transport</keyword>
<dbReference type="Proteomes" id="UP000240535">
    <property type="component" value="Unassembled WGS sequence"/>
</dbReference>
<comment type="similarity">
    <text evidence="1">Belongs to the glutamate:Na(+) symporter (ESS) (TC 2.A.27) family.</text>
</comment>
<dbReference type="AlphaFoldDB" id="A0A2P8R474"/>
<keyword evidence="1" id="KW-0813">Transport</keyword>
<feature type="transmembrane region" description="Helical" evidence="1">
    <location>
        <begin position="54"/>
        <end position="75"/>
    </location>
</feature>
<feature type="transmembrane region" description="Helical" evidence="1">
    <location>
        <begin position="392"/>
        <end position="419"/>
    </location>
</feature>
<accession>A0A2P8R474</accession>
<feature type="transmembrane region" description="Helical" evidence="1">
    <location>
        <begin position="180"/>
        <end position="200"/>
    </location>
</feature>
<keyword evidence="1" id="KW-0739">Sodium transport</keyword>
<evidence type="ECO:0000313" key="3">
    <source>
        <dbReference type="EMBL" id="PSM53279.1"/>
    </source>
</evidence>
<feature type="transmembrane region" description="Helical" evidence="1">
    <location>
        <begin position="87"/>
        <end position="106"/>
    </location>
</feature>
<feature type="transmembrane region" description="Helical" evidence="1">
    <location>
        <begin position="113"/>
        <end position="138"/>
    </location>
</feature>
<evidence type="ECO:0000313" key="4">
    <source>
        <dbReference type="Proteomes" id="UP000240535"/>
    </source>
</evidence>
<keyword evidence="4" id="KW-1185">Reference proteome</keyword>
<keyword evidence="1" id="KW-0029">Amino-acid transport</keyword>
<sequence>MNLGFVDIVQKVTEDGTYQLMTFDFYATFVAICGVLLIGAFITDNSKFLNKYYIPVPVTGGLIAALVFFIISVVFDIRLAFEESIKTPFMLMFFTSVGLSADFASLRKGGKLLLTFGIVVCFFLIVQNAIGVSIMSLLGENPLLGLLGGSITLSGGHGTGAAWSDVFKASPYDFTAAKEVAMASATYGLIAGGLIGGPIAQHLIKKYNLKSTEEPYDVDPNENEVFDNVHKQRLITPYSLTRSLGLFALAMFCGTFIAYITKGTAVALPTFVWCLFSGIVIRNALSYFNIHQVFNREVGVVGNVCLSFFLAMAIMTLNLVELTRLALPLLILLVVQTIALILYVRYVTFGVCGKDYNAACLVAGHCGFGMGATPTAIANLQTVTDHFGPSRISFIVVPVMGGFFIDIANAIVIKLYLFLPMFA</sequence>
<comment type="caution">
    <text evidence="3">The sequence shown here is derived from an EMBL/GenBank/DDBJ whole genome shotgun (WGS) entry which is preliminary data.</text>
</comment>
<feature type="transmembrane region" description="Helical" evidence="1">
    <location>
        <begin position="356"/>
        <end position="380"/>
    </location>
</feature>
<dbReference type="EMBL" id="PDHH01000001">
    <property type="protein sequence ID" value="PSM53279.1"/>
    <property type="molecule type" value="Genomic_DNA"/>
</dbReference>
<dbReference type="RefSeq" id="WP_106869915.1">
    <property type="nucleotide sequence ID" value="NZ_CP053841.1"/>
</dbReference>
<feature type="transmembrane region" description="Helical" evidence="1">
    <location>
        <begin position="25"/>
        <end position="42"/>
    </location>
</feature>
<keyword evidence="1" id="KW-1133">Transmembrane helix</keyword>
<feature type="transmembrane region" description="Helical" evidence="1">
    <location>
        <begin position="300"/>
        <end position="319"/>
    </location>
</feature>
<protein>
    <recommendedName>
        <fullName evidence="1 2">Sodium/glutamate symporter</fullName>
    </recommendedName>
</protein>
<keyword evidence="1" id="KW-0769">Symport</keyword>
<dbReference type="Pfam" id="PF03616">
    <property type="entry name" value="Glt_symporter"/>
    <property type="match status" value="1"/>
</dbReference>
<dbReference type="PANTHER" id="PTHR36178:SF1">
    <property type="entry name" value="SODIUM_GLUTAMATE SYMPORTER"/>
    <property type="match status" value="1"/>
</dbReference>
<feature type="transmembrane region" description="Helical" evidence="1">
    <location>
        <begin position="325"/>
        <end position="344"/>
    </location>
</feature>
<keyword evidence="1" id="KW-0915">Sodium</keyword>
<dbReference type="PANTHER" id="PTHR36178">
    <property type="entry name" value="SLR0625 PROTEIN"/>
    <property type="match status" value="1"/>
</dbReference>
<dbReference type="OrthoDB" id="4921038at2"/>
<dbReference type="InterPro" id="IPR004445">
    <property type="entry name" value="GltS"/>
</dbReference>
<feature type="transmembrane region" description="Helical" evidence="1">
    <location>
        <begin position="240"/>
        <end position="260"/>
    </location>
</feature>
<evidence type="ECO:0000256" key="1">
    <source>
        <dbReference type="HAMAP-Rule" id="MF_02062"/>
    </source>
</evidence>
<dbReference type="GO" id="GO:0015813">
    <property type="term" value="P:L-glutamate transmembrane transport"/>
    <property type="evidence" value="ECO:0007669"/>
    <property type="project" value="UniProtKB-UniRule"/>
</dbReference>
<dbReference type="NCBIfam" id="TIGR00210">
    <property type="entry name" value="gltS"/>
    <property type="match status" value="1"/>
</dbReference>
<keyword evidence="1" id="KW-0812">Transmembrane</keyword>
<keyword evidence="1" id="KW-1003">Cell membrane</keyword>
<dbReference type="HAMAP" id="MF_02062">
    <property type="entry name" value="GltS"/>
    <property type="match status" value="1"/>
</dbReference>
<evidence type="ECO:0000256" key="2">
    <source>
        <dbReference type="NCBIfam" id="TIGR00210"/>
    </source>
</evidence>
<organism evidence="3 4">
    <name type="scientific">Campylobacter blaseri</name>
    <dbReference type="NCBI Taxonomy" id="2042961"/>
    <lineage>
        <taxon>Bacteria</taxon>
        <taxon>Pseudomonadati</taxon>
        <taxon>Campylobacterota</taxon>
        <taxon>Epsilonproteobacteria</taxon>
        <taxon>Campylobacterales</taxon>
        <taxon>Campylobacteraceae</taxon>
        <taxon>Campylobacter</taxon>
    </lineage>
</organism>
<dbReference type="GO" id="GO:0015501">
    <property type="term" value="F:glutamate:sodium symporter activity"/>
    <property type="evidence" value="ECO:0007669"/>
    <property type="project" value="UniProtKB-UniRule"/>
</dbReference>